<evidence type="ECO:0000313" key="1">
    <source>
        <dbReference type="EMBL" id="KAL3803638.1"/>
    </source>
</evidence>
<reference evidence="1 2" key="1">
    <citation type="submission" date="2024-10" db="EMBL/GenBank/DDBJ databases">
        <title>Updated reference genomes for cyclostephanoid diatoms.</title>
        <authorList>
            <person name="Roberts W.R."/>
            <person name="Alverson A.J."/>
        </authorList>
    </citation>
    <scope>NUCLEOTIDE SEQUENCE [LARGE SCALE GENOMIC DNA]</scope>
    <source>
        <strain evidence="1 2">AJA276-08</strain>
    </source>
</reference>
<accession>A0ABD3QTY1</accession>
<comment type="caution">
    <text evidence="1">The sequence shown here is derived from an EMBL/GenBank/DDBJ whole genome shotgun (WGS) entry which is preliminary data.</text>
</comment>
<dbReference type="AlphaFoldDB" id="A0ABD3QTY1"/>
<dbReference type="SUPFAM" id="SSF52047">
    <property type="entry name" value="RNI-like"/>
    <property type="match status" value="1"/>
</dbReference>
<organism evidence="1 2">
    <name type="scientific">Stephanodiscus triporus</name>
    <dbReference type="NCBI Taxonomy" id="2934178"/>
    <lineage>
        <taxon>Eukaryota</taxon>
        <taxon>Sar</taxon>
        <taxon>Stramenopiles</taxon>
        <taxon>Ochrophyta</taxon>
        <taxon>Bacillariophyta</taxon>
        <taxon>Coscinodiscophyceae</taxon>
        <taxon>Thalassiosirophycidae</taxon>
        <taxon>Stephanodiscales</taxon>
        <taxon>Stephanodiscaceae</taxon>
        <taxon>Stephanodiscus</taxon>
    </lineage>
</organism>
<dbReference type="EMBL" id="JALLAZ020000107">
    <property type="protein sequence ID" value="KAL3803638.1"/>
    <property type="molecule type" value="Genomic_DNA"/>
</dbReference>
<dbReference type="Proteomes" id="UP001530315">
    <property type="component" value="Unassembled WGS sequence"/>
</dbReference>
<dbReference type="Gene3D" id="3.80.10.10">
    <property type="entry name" value="Ribonuclease Inhibitor"/>
    <property type="match status" value="1"/>
</dbReference>
<name>A0ABD3QTY1_9STRA</name>
<dbReference type="InterPro" id="IPR032675">
    <property type="entry name" value="LRR_dom_sf"/>
</dbReference>
<gene>
    <name evidence="1" type="ORF">ACHAW5_006400</name>
</gene>
<proteinExistence type="predicted"/>
<evidence type="ECO:0000313" key="2">
    <source>
        <dbReference type="Proteomes" id="UP001530315"/>
    </source>
</evidence>
<protein>
    <submittedName>
        <fullName evidence="1">Uncharacterized protein</fullName>
    </submittedName>
</protein>
<keyword evidence="2" id="KW-1185">Reference proteome</keyword>
<sequence length="210" mass="24534">MERVDEAPSVAAGYQEPDVDGHCLDEETLHRIIDQDEEVVWLILNREEVFADGEMHAHHWAAANTVGDAVGDSRRLRGLSIQGFHDDDEELEVDEADTWLYDFLRGLARNRSIEHLSIMNYNFSWNPIEIISLLHAQPQPSMHTNRRTNQLERIHLQDNNLEEEQVTRFIKPCSKQRNLREICLKDNEICRSGFWNYPGFFSFLIPEFKS</sequence>